<dbReference type="InterPro" id="IPR003509">
    <property type="entry name" value="UPF0102_YraN-like"/>
</dbReference>
<accession>A0A3N0DW36</accession>
<dbReference type="SUPFAM" id="SSF52980">
    <property type="entry name" value="Restriction endonuclease-like"/>
    <property type="match status" value="1"/>
</dbReference>
<dbReference type="RefSeq" id="WP_123234341.1">
    <property type="nucleotide sequence ID" value="NZ_RJSG01000002.1"/>
</dbReference>
<dbReference type="InterPro" id="IPR011335">
    <property type="entry name" value="Restrct_endonuc-II-like"/>
</dbReference>
<dbReference type="NCBIfam" id="NF009150">
    <property type="entry name" value="PRK12497.1-3"/>
    <property type="match status" value="1"/>
</dbReference>
<dbReference type="InterPro" id="IPR011856">
    <property type="entry name" value="tRNA_endonuc-like_dom_sf"/>
</dbReference>
<protein>
    <recommendedName>
        <fullName evidence="2">UPF0102 protein EFL95_12885</fullName>
    </recommendedName>
</protein>
<dbReference type="OrthoDB" id="9794876at2"/>
<proteinExistence type="inferred from homology"/>
<dbReference type="Proteomes" id="UP000277094">
    <property type="component" value="Unassembled WGS sequence"/>
</dbReference>
<dbReference type="Gene3D" id="3.40.1350.10">
    <property type="match status" value="1"/>
</dbReference>
<dbReference type="Pfam" id="PF02021">
    <property type="entry name" value="UPF0102"/>
    <property type="match status" value="1"/>
</dbReference>
<dbReference type="CDD" id="cd20736">
    <property type="entry name" value="PoNe_Nuclease"/>
    <property type="match status" value="1"/>
</dbReference>
<dbReference type="GO" id="GO:0003676">
    <property type="term" value="F:nucleic acid binding"/>
    <property type="evidence" value="ECO:0007669"/>
    <property type="project" value="InterPro"/>
</dbReference>
<dbReference type="AlphaFoldDB" id="A0A3N0DW36"/>
<dbReference type="PANTHER" id="PTHR34039">
    <property type="entry name" value="UPF0102 PROTEIN YRAN"/>
    <property type="match status" value="1"/>
</dbReference>
<dbReference type="NCBIfam" id="NF009154">
    <property type="entry name" value="PRK12497.3-3"/>
    <property type="match status" value="1"/>
</dbReference>
<dbReference type="PANTHER" id="PTHR34039:SF1">
    <property type="entry name" value="UPF0102 PROTEIN YRAN"/>
    <property type="match status" value="1"/>
</dbReference>
<dbReference type="HAMAP" id="MF_00048">
    <property type="entry name" value="UPF0102"/>
    <property type="match status" value="1"/>
</dbReference>
<keyword evidence="4" id="KW-1185">Reference proteome</keyword>
<name>A0A3N0DW36_9ACTN</name>
<gene>
    <name evidence="3" type="ORF">EFL95_12885</name>
</gene>
<comment type="similarity">
    <text evidence="1 2">Belongs to the UPF0102 family.</text>
</comment>
<evidence type="ECO:0000313" key="3">
    <source>
        <dbReference type="EMBL" id="RNL79837.1"/>
    </source>
</evidence>
<evidence type="ECO:0000256" key="1">
    <source>
        <dbReference type="ARBA" id="ARBA00006738"/>
    </source>
</evidence>
<evidence type="ECO:0000313" key="4">
    <source>
        <dbReference type="Proteomes" id="UP000277094"/>
    </source>
</evidence>
<sequence length="121" mass="13580">MTTAQQKQALGRWGERVAERYLTDRGFTVLARNWRCGLGEIDLVLRDDDTLVVCEVKTRRSLEFGHPVAAVDEAKAERLSALAMLWVEEMGLARVPVRVDVVGVVMPFVGPLEIEHVRGIH</sequence>
<organism evidence="3 4">
    <name type="scientific">Nocardioides marmorisolisilvae</name>
    <dbReference type="NCBI Taxonomy" id="1542737"/>
    <lineage>
        <taxon>Bacteria</taxon>
        <taxon>Bacillati</taxon>
        <taxon>Actinomycetota</taxon>
        <taxon>Actinomycetes</taxon>
        <taxon>Propionibacteriales</taxon>
        <taxon>Nocardioidaceae</taxon>
        <taxon>Nocardioides</taxon>
    </lineage>
</organism>
<reference evidence="3 4" key="1">
    <citation type="submission" date="2018-11" db="EMBL/GenBank/DDBJ databases">
        <authorList>
            <person name="Li F."/>
        </authorList>
    </citation>
    <scope>NUCLEOTIDE SEQUENCE [LARGE SCALE GENOMIC DNA]</scope>
    <source>
        <strain evidence="3 4">KIS18-7</strain>
    </source>
</reference>
<evidence type="ECO:0000256" key="2">
    <source>
        <dbReference type="HAMAP-Rule" id="MF_00048"/>
    </source>
</evidence>
<comment type="caution">
    <text evidence="3">The sequence shown here is derived from an EMBL/GenBank/DDBJ whole genome shotgun (WGS) entry which is preliminary data.</text>
</comment>
<dbReference type="EMBL" id="RJSG01000002">
    <property type="protein sequence ID" value="RNL79837.1"/>
    <property type="molecule type" value="Genomic_DNA"/>
</dbReference>